<dbReference type="EMBL" id="OP349056">
    <property type="protein sequence ID" value="UZC83381.1"/>
    <property type="molecule type" value="Genomic_RNA"/>
</dbReference>
<accession>A0A9E8AI34</accession>
<evidence type="ECO:0000313" key="1">
    <source>
        <dbReference type="EMBL" id="UZC83381.1"/>
    </source>
</evidence>
<name>A0A9E8AI34_9REOV</name>
<reference evidence="1" key="1">
    <citation type="submission" date="2022-08" db="EMBL/GenBank/DDBJ databases">
        <authorList>
            <person name="Izraeli Y."/>
        </authorList>
    </citation>
    <scope>NUCLEOTIDE SEQUENCE</scope>
    <source>
        <strain evidence="1">K119</strain>
    </source>
</reference>
<organism evidence="1">
    <name type="scientific">Anagyrus vladimiri reovirus</name>
    <dbReference type="NCBI Taxonomy" id="2992174"/>
    <lineage>
        <taxon>Viruses</taxon>
        <taxon>Riboviria</taxon>
        <taxon>Orthornavirae</taxon>
        <taxon>Duplornaviricota</taxon>
        <taxon>Resentoviricetes</taxon>
        <taxon>Reovirales</taxon>
    </lineage>
</organism>
<protein>
    <submittedName>
        <fullName evidence="1">Uncharacterized protein</fullName>
    </submittedName>
</protein>
<sequence>MEPTRTKFGTTRTSNLDGITKKTKTNGFEYSFNCVNEYDLEISKLLDDVISAWGKFDSNKMVCYIHLDKVGKTSNGTWTGFWKMIVVDRPQYDLEVTTSRTNIQMIQYETSIDEVKSMAISQKLRECVEKIIDGCDGVLDQFSELNVSIPYKRVKNLTITRVLDLFGIYLAHCYKTHFSYIVSICISNVRTLGGLVAQRYITRRFTEVQSEETKIEMFIRENTKCLEANIKKEKKDEFDRFHYVSIFQFEEKFEVRILKIQPVFIKKERIEGRKFVDVSFSDEASVVTPKKLSPLARLVIPKDDEPKKTVKHAFVKEIAPPISVKENEVQSNSTVELRKLVLEEFLDYTYDELMIIPKKIVRMKVLLEIIRALKDNLSSLFLVHSNVHDLTEVFQSLASLAKDTEGFKVEIEYMLILFHYVTGINFKSLITEFSNPAKAPVVYKDYVSALITGIKEVIDGDK</sequence>
<proteinExistence type="predicted"/>